<dbReference type="OrthoDB" id="344729at2"/>
<name>A0A2A4GFQ8_9FLAO</name>
<keyword evidence="1" id="KW-0732">Signal</keyword>
<evidence type="ECO:0000313" key="3">
    <source>
        <dbReference type="Proteomes" id="UP000219559"/>
    </source>
</evidence>
<comment type="caution">
    <text evidence="2">The sequence shown here is derived from an EMBL/GenBank/DDBJ whole genome shotgun (WGS) entry which is preliminary data.</text>
</comment>
<sequence length="156" mass="17779">MKQVSLFAIMALVFVGSTAFAQDKKAFNIDNSNIALAGYSPVSYLDLGIAQKGNKAYKSEYQKVVYYFTSAEQKASFDKNPKKYLPQYGGYCAFGVYAGAKFRPDPNKFIVKDGKYFLYLYNIELDAQELWLNEKNHQKLVNTANNNWKNLKATYN</sequence>
<accession>A0A2A4GFQ8</accession>
<protein>
    <recommendedName>
        <fullName evidence="4">YHS domain-containing protein</fullName>
    </recommendedName>
</protein>
<gene>
    <name evidence="2" type="ORF">B7P33_04790</name>
</gene>
<reference evidence="2 3" key="1">
    <citation type="submission" date="2017-04" db="EMBL/GenBank/DDBJ databases">
        <title>A new member of the family Flavobacteriaceae isolated from ascidians.</title>
        <authorList>
            <person name="Chen L."/>
        </authorList>
    </citation>
    <scope>NUCLEOTIDE SEQUENCE [LARGE SCALE GENOMIC DNA]</scope>
    <source>
        <strain evidence="2 3">HQA918</strain>
    </source>
</reference>
<dbReference type="RefSeq" id="WP_097442136.1">
    <property type="nucleotide sequence ID" value="NZ_NBWU01000001.1"/>
</dbReference>
<dbReference type="AlphaFoldDB" id="A0A2A4GFQ8"/>
<feature type="signal peptide" evidence="1">
    <location>
        <begin position="1"/>
        <end position="21"/>
    </location>
</feature>
<evidence type="ECO:0000313" key="2">
    <source>
        <dbReference type="EMBL" id="PCE66615.1"/>
    </source>
</evidence>
<organism evidence="2 3">
    <name type="scientific">Sediminicola luteus</name>
    <dbReference type="NCBI Taxonomy" id="319238"/>
    <lineage>
        <taxon>Bacteria</taxon>
        <taxon>Pseudomonadati</taxon>
        <taxon>Bacteroidota</taxon>
        <taxon>Flavobacteriia</taxon>
        <taxon>Flavobacteriales</taxon>
        <taxon>Flavobacteriaceae</taxon>
        <taxon>Sediminicola</taxon>
    </lineage>
</organism>
<proteinExistence type="predicted"/>
<dbReference type="EMBL" id="NBWU01000001">
    <property type="protein sequence ID" value="PCE66615.1"/>
    <property type="molecule type" value="Genomic_DNA"/>
</dbReference>
<feature type="chain" id="PRO_5012923870" description="YHS domain-containing protein" evidence="1">
    <location>
        <begin position="22"/>
        <end position="156"/>
    </location>
</feature>
<evidence type="ECO:0000256" key="1">
    <source>
        <dbReference type="SAM" id="SignalP"/>
    </source>
</evidence>
<dbReference type="NCBIfam" id="NF041384">
    <property type="entry name" value="YHS_seleno_dom"/>
    <property type="match status" value="1"/>
</dbReference>
<dbReference type="Proteomes" id="UP000219559">
    <property type="component" value="Unassembled WGS sequence"/>
</dbReference>
<keyword evidence="3" id="KW-1185">Reference proteome</keyword>
<evidence type="ECO:0008006" key="4">
    <source>
        <dbReference type="Google" id="ProtNLM"/>
    </source>
</evidence>